<accession>A0A2P2NL54</accession>
<proteinExistence type="predicted"/>
<dbReference type="EMBL" id="GGEC01062646">
    <property type="protein sequence ID" value="MBX43130.1"/>
    <property type="molecule type" value="Transcribed_RNA"/>
</dbReference>
<sequence>MLWSFNFFPPDCNMLKV</sequence>
<dbReference type="AlphaFoldDB" id="A0A2P2NL54"/>
<protein>
    <submittedName>
        <fullName evidence="1">Uncharacterized protein</fullName>
    </submittedName>
</protein>
<reference evidence="1" key="1">
    <citation type="submission" date="2018-02" db="EMBL/GenBank/DDBJ databases">
        <title>Rhizophora mucronata_Transcriptome.</title>
        <authorList>
            <person name="Meera S.P."/>
            <person name="Sreeshan A."/>
            <person name="Augustine A."/>
        </authorList>
    </citation>
    <scope>NUCLEOTIDE SEQUENCE</scope>
    <source>
        <tissue evidence="1">Leaf</tissue>
    </source>
</reference>
<evidence type="ECO:0000313" key="1">
    <source>
        <dbReference type="EMBL" id="MBX43130.1"/>
    </source>
</evidence>
<name>A0A2P2NL54_RHIMU</name>
<organism evidence="1">
    <name type="scientific">Rhizophora mucronata</name>
    <name type="common">Asiatic mangrove</name>
    <dbReference type="NCBI Taxonomy" id="61149"/>
    <lineage>
        <taxon>Eukaryota</taxon>
        <taxon>Viridiplantae</taxon>
        <taxon>Streptophyta</taxon>
        <taxon>Embryophyta</taxon>
        <taxon>Tracheophyta</taxon>
        <taxon>Spermatophyta</taxon>
        <taxon>Magnoliopsida</taxon>
        <taxon>eudicotyledons</taxon>
        <taxon>Gunneridae</taxon>
        <taxon>Pentapetalae</taxon>
        <taxon>rosids</taxon>
        <taxon>fabids</taxon>
        <taxon>Malpighiales</taxon>
        <taxon>Rhizophoraceae</taxon>
        <taxon>Rhizophora</taxon>
    </lineage>
</organism>